<dbReference type="Proteomes" id="UP000831304">
    <property type="component" value="Chromosome"/>
</dbReference>
<dbReference type="RefSeq" id="WP_243569754.1">
    <property type="nucleotide sequence ID" value="NZ_BAAARD010000011.1"/>
</dbReference>
<evidence type="ECO:0000256" key="2">
    <source>
        <dbReference type="SAM" id="Phobius"/>
    </source>
</evidence>
<gene>
    <name evidence="3" type="ORF">MTP13_03795</name>
</gene>
<keyword evidence="2" id="KW-0472">Membrane</keyword>
<sequence length="2004" mass="205015">MAPAQRDRTARRPSRGAIIGAVAGVAAVATVVTLAVTASGYEAQQVPRLETSVWVSRDAGQYARVNTDLAEIDVVRDVDDPSAIVQSGPRASVYSQGLGQRWPVNVADPVDLVGDEGVGGTPTPVGTREVQSAGDWIAYRTDTGTVHVGRIESEQPVPVDPFAGEEQGAADDETYAANAIGISPEGQLVMYSAREGAVRGYDAERGRFTDPTPIESPPAADAGVQLAVVGEHWLLVDAADGRVWVDGGAPAQLDVGADALLQQSAASGDTAYLADAEGLLSIPLDGADPERVASDAGTPARPVVADGTVVAAWLAPDGGSAWFSDTGESVALAMPAGETDASASLSPVLRTNGDRAVLNETAGGLLWTLPDGRLVPLEQWDLDDEVEDKVGTQQVEDLARQEPPVAVADSFGVRAGQQVELPVLLNDHDPNSKDVLTVDRASMAGGLADPGFGELSLVANDQTPTVRVRATSGSTTFSYAVTDGQASSAPVTVTLTVVPDDQNSAPVWCGVEGCVQQWPSPQLMPGGTAIVDVLSGWVDPEGDAFVLAGAEPLDPAAPVTVVPMGNGRVAIRHTDPNAAGTSVPVKITVADVHGASAEATLDVRVTSSAALDVSPVAVTAGAGRTAIVSIADHASGGSGSLRLLDAVPTASAEGAGLEVVPNAAAGQVELRAAEPGAYTATFTVQDLVTRAEQAATIRVTVAPPGAPIAIAPMTAFVRQGEDTMVDVLGAVQNTGGRVLMVTDAVSVSPELNIGLVGQSQVRVAGATRDGQPGLVGRARVTVSDGAGGTAVGDLSVFLVARTAGLSPIAMPDTVTMRAGELVSIPVTANDVSPRAERLVVHPEVTGSGTAGELVFASGSSIRYLAPKTPGTYELGYAVGLEQAPDRLDHSTVTVTVLPDGANRAPQPRSLVARVLSGQSVSIPVPAAGMDPDGDRTVLTSVTQPGKGLGVATISAEGDAIVYTAPADGTGDTQPSFEYTVRDASGATGSAAVRVGVLTAAVTDAAPVTFSDYVRVQRSSDSPVTVDPAGNDLDPAQGALRLVKLVPNAPEGTPEYQRLLALIDDQTSLGDRRVVLRAGDVVGTNSYRYTVASERTSSTAEGLIVVNVTEAASTDVPVVNDTVVTARTRLDLEQRGLDVVSGRVVWASGDARTLKLELWGKAAASAGYTVEGQRIRGPMPKDGALVPFRLSGKNTAGGEVEAFGFLIVPAADELRVQLRGDVSPVEVKEEGSKTFDVAKLLDLASGDAVEVAGDGEFPVQRKAASCTPAGGTSVEYRAGAGAPWSDLCLVGVRLPGQREWSQVAVPVAVIPKDPQAILSAVSRTVAPGASETVRLYDEMTSWEGGREGDRSKLDYAVTYQGSAFTVTQQGSKVTAEARADARPGTRETVTIGVSAFGGLTSAITLVVGQAPADQPRGAVFTKQCSVDQGSSCSIPVVGVSGEYDPFAGKTGSGLKLRSIGSTSCPVAGIGMQGDTAITVTWPSGQNAYGGECVVPFTVADAQGRTGEGRVTVDLLGLPQAPASIATADYTKNSVTMEVSLGEALRAHPAVTGVEILEGGRSVGADCRPGAPGVWLCVVGGLVPGERHSYSARAVNGVGASAATSSVEAWAYEAPTVDGVVATPVYRPGTTSQGTGVVQLTITADADARSFRVQETGQTIDRTGKQTTADLTLAPGPQTITLVPISVYTPPTGRGNNEGGQTATPVTVAGAPFFDPNGIAATATTNSSIRISGVGLQQNHSAKAAEMVYFAWRSGSEPQCSADGSGALTYSAGSAKVSTSPDIDGLDERKRYLIKACGSNGFGVVASSVGEVRVYTSADTPTGEASYTVATSPAQSGRHYRYEVTGPSLAAIEDFHVEYSSSSTNWTTDFGAAVNDWSNPGQVFARQCHNTWGGLYCSNRIEVSATTAPAPVSVDFSGSCVAIPANESNVSLAEAGVTVTSAGAGSAVLRSWSRDAANSPTKATVVVGFDGAYGDLADITRDIDVCPAPDPPDPEPPTGPDPETGG</sequence>
<protein>
    <submittedName>
        <fullName evidence="3">Ig-like domain-containing protein</fullName>
    </submittedName>
</protein>
<accession>A0ABY4AUR9</accession>
<dbReference type="SUPFAM" id="SSF69304">
    <property type="entry name" value="Tricorn protease N-terminal domain"/>
    <property type="match status" value="1"/>
</dbReference>
<proteinExistence type="predicted"/>
<organism evidence="3 4">
    <name type="scientific">Agromyces soli</name>
    <dbReference type="NCBI Taxonomy" id="659012"/>
    <lineage>
        <taxon>Bacteria</taxon>
        <taxon>Bacillati</taxon>
        <taxon>Actinomycetota</taxon>
        <taxon>Actinomycetes</taxon>
        <taxon>Micrococcales</taxon>
        <taxon>Microbacteriaceae</taxon>
        <taxon>Agromyces</taxon>
    </lineage>
</organism>
<reference evidence="3 4" key="1">
    <citation type="submission" date="2022-03" db="EMBL/GenBank/DDBJ databases">
        <title>Agromyces sp. isolated from the gut of P. brevitarsis seulensis larvae.</title>
        <authorList>
            <person name="Won M."/>
            <person name="Kwon S.-W."/>
        </authorList>
    </citation>
    <scope>NUCLEOTIDE SEQUENCE [LARGE SCALE GENOMIC DNA]</scope>
    <source>
        <strain evidence="3 4">KACC 16215</strain>
    </source>
</reference>
<feature type="transmembrane region" description="Helical" evidence="2">
    <location>
        <begin position="16"/>
        <end position="41"/>
    </location>
</feature>
<dbReference type="Gene3D" id="2.60.40.3440">
    <property type="match status" value="1"/>
</dbReference>
<keyword evidence="4" id="KW-1185">Reference proteome</keyword>
<dbReference type="Pfam" id="PF17963">
    <property type="entry name" value="Big_9"/>
    <property type="match status" value="2"/>
</dbReference>
<keyword evidence="2" id="KW-1133">Transmembrane helix</keyword>
<keyword evidence="2" id="KW-0812">Transmembrane</keyword>
<dbReference type="EMBL" id="CP094533">
    <property type="protein sequence ID" value="UOE26919.1"/>
    <property type="molecule type" value="Genomic_DNA"/>
</dbReference>
<name>A0ABY4AUR9_9MICO</name>
<evidence type="ECO:0000313" key="3">
    <source>
        <dbReference type="EMBL" id="UOE26919.1"/>
    </source>
</evidence>
<evidence type="ECO:0000313" key="4">
    <source>
        <dbReference type="Proteomes" id="UP000831304"/>
    </source>
</evidence>
<feature type="compositionally biased region" description="Pro residues" evidence="1">
    <location>
        <begin position="1986"/>
        <end position="1998"/>
    </location>
</feature>
<evidence type="ECO:0000256" key="1">
    <source>
        <dbReference type="SAM" id="MobiDB-lite"/>
    </source>
</evidence>
<feature type="region of interest" description="Disordered" evidence="1">
    <location>
        <begin position="1980"/>
        <end position="2004"/>
    </location>
</feature>